<dbReference type="SUPFAM" id="SSF54768">
    <property type="entry name" value="dsRNA-binding domain-like"/>
    <property type="match status" value="1"/>
</dbReference>
<dbReference type="Pfam" id="PF02137">
    <property type="entry name" value="A_deamin"/>
    <property type="match status" value="1"/>
</dbReference>
<dbReference type="AlphaFoldDB" id="A0A8S4A147"/>
<evidence type="ECO:0000259" key="4">
    <source>
        <dbReference type="PROSITE" id="PS50141"/>
    </source>
</evidence>
<dbReference type="GO" id="GO:0005737">
    <property type="term" value="C:cytoplasm"/>
    <property type="evidence" value="ECO:0007669"/>
    <property type="project" value="TreeGrafter"/>
</dbReference>
<dbReference type="InterPro" id="IPR002466">
    <property type="entry name" value="A_deamin"/>
</dbReference>
<keyword evidence="6" id="KW-1185">Reference proteome</keyword>
<dbReference type="InterPro" id="IPR014720">
    <property type="entry name" value="dsRBD_dom"/>
</dbReference>
<dbReference type="GO" id="GO:0008251">
    <property type="term" value="F:tRNA-specific adenosine deaminase activity"/>
    <property type="evidence" value="ECO:0007669"/>
    <property type="project" value="TreeGrafter"/>
</dbReference>
<sequence>MPPKKQPYVPGLHPRPDDLVEPDQQQEEALAVIEDFLSGRKNPTMCLHEYCAQKKLKLEYKQEAVELRPGALSNLGGFGFRAVVDGLAYPQGVASTKKDAKNEASRLALRVLCGLDTYEPKTPTPELDDFRFEEVRFVSDVCEQKNLVYDKMMSKDDEGKHVCTVTVTCLDPFVVRSFSREEAVVGAHTAALRALGAVFPTVLNYDVLVSASTTPLFTYQAGSDGVGSRIPDPNMALLREEGAYEALDTSLQSLPVDFASYEHHIAAIFAVHKHLQGFQGAGKLVAFGTGNNTIAVESLTLDGQCLIDSSCLTTARRAFKRYLAQEIIYCFSKTQPSIFERCLQDVTRLRLKEGLIFHLYLSHPLDGDYKESLAVRTSFTPQQMKEIEAGAHYPTFTDDMHGQLRCKNEEGVIEVTSQTPLQTSLSAVQMANEMRVMSSSDKLLRWNILGLQGAALTHIIDPVYLSSVSLGYHDNPDHGHLSRAICCRVYNDLADKLPPPYIINHPALSFVLKDMKRNTRPDIAVTQDSINFNSHDKKIELTDGLTGRGHILSPFKVSDQLVSRQCKASQHFTWFRDICAQDGGYRQKIFDHKSPNQVKTMAQAYQAAKREFRYHCLECSIGEWIHAPPELDMFTQCA</sequence>
<dbReference type="GO" id="GO:0003726">
    <property type="term" value="F:double-stranded RNA adenosine deaminase activity"/>
    <property type="evidence" value="ECO:0007669"/>
    <property type="project" value="TreeGrafter"/>
</dbReference>
<reference evidence="5" key="1">
    <citation type="submission" date="2021-04" db="EMBL/GenBank/DDBJ databases">
        <authorList>
            <consortium name="Molecular Ecology Group"/>
        </authorList>
    </citation>
    <scope>NUCLEOTIDE SEQUENCE</scope>
</reference>
<dbReference type="SMART" id="SM00358">
    <property type="entry name" value="DSRM"/>
    <property type="match status" value="1"/>
</dbReference>
<evidence type="ECO:0000313" key="5">
    <source>
        <dbReference type="EMBL" id="CAG5134050.1"/>
    </source>
</evidence>
<dbReference type="SMART" id="SM00552">
    <property type="entry name" value="ADEAMc"/>
    <property type="match status" value="1"/>
</dbReference>
<evidence type="ECO:0000259" key="3">
    <source>
        <dbReference type="PROSITE" id="PS50137"/>
    </source>
</evidence>
<feature type="domain" description="DRBM" evidence="3">
    <location>
        <begin position="42"/>
        <end position="114"/>
    </location>
</feature>
<evidence type="ECO:0000256" key="2">
    <source>
        <dbReference type="SAM" id="MobiDB-lite"/>
    </source>
</evidence>
<keyword evidence="1" id="KW-0694">RNA-binding</keyword>
<dbReference type="OrthoDB" id="10268011at2759"/>
<dbReference type="PROSITE" id="PS50137">
    <property type="entry name" value="DS_RBD"/>
    <property type="match status" value="1"/>
</dbReference>
<accession>A0A8S4A147</accession>
<organism evidence="5 6">
    <name type="scientific">Candidula unifasciata</name>
    <dbReference type="NCBI Taxonomy" id="100452"/>
    <lineage>
        <taxon>Eukaryota</taxon>
        <taxon>Metazoa</taxon>
        <taxon>Spiralia</taxon>
        <taxon>Lophotrochozoa</taxon>
        <taxon>Mollusca</taxon>
        <taxon>Gastropoda</taxon>
        <taxon>Heterobranchia</taxon>
        <taxon>Euthyneura</taxon>
        <taxon>Panpulmonata</taxon>
        <taxon>Eupulmonata</taxon>
        <taxon>Stylommatophora</taxon>
        <taxon>Helicina</taxon>
        <taxon>Helicoidea</taxon>
        <taxon>Geomitridae</taxon>
        <taxon>Candidula</taxon>
    </lineage>
</organism>
<dbReference type="Gene3D" id="3.30.160.20">
    <property type="match status" value="1"/>
</dbReference>
<dbReference type="Proteomes" id="UP000678393">
    <property type="component" value="Unassembled WGS sequence"/>
</dbReference>
<dbReference type="GO" id="GO:0003725">
    <property type="term" value="F:double-stranded RNA binding"/>
    <property type="evidence" value="ECO:0007669"/>
    <property type="project" value="TreeGrafter"/>
</dbReference>
<dbReference type="PANTHER" id="PTHR10910:SF145">
    <property type="entry name" value="DOUBLE-STRANDED RNA-SPECIFIC ADENOSINE DEAMINASE-LIKE"/>
    <property type="match status" value="1"/>
</dbReference>
<dbReference type="CDD" id="cd19905">
    <property type="entry name" value="DSRM_ADAD1"/>
    <property type="match status" value="1"/>
</dbReference>
<dbReference type="InterPro" id="IPR044455">
    <property type="entry name" value="ADAD1_DSRM"/>
</dbReference>
<proteinExistence type="predicted"/>
<feature type="domain" description="A to I editase" evidence="4">
    <location>
        <begin position="286"/>
        <end position="634"/>
    </location>
</feature>
<dbReference type="Pfam" id="PF00035">
    <property type="entry name" value="dsrm"/>
    <property type="match status" value="1"/>
</dbReference>
<gene>
    <name evidence="5" type="ORF">CUNI_LOCUS19608</name>
</gene>
<dbReference type="GO" id="GO:0005730">
    <property type="term" value="C:nucleolus"/>
    <property type="evidence" value="ECO:0007669"/>
    <property type="project" value="TreeGrafter"/>
</dbReference>
<evidence type="ECO:0000256" key="1">
    <source>
        <dbReference type="PROSITE-ProRule" id="PRU00266"/>
    </source>
</evidence>
<dbReference type="GO" id="GO:0006396">
    <property type="term" value="P:RNA processing"/>
    <property type="evidence" value="ECO:0007669"/>
    <property type="project" value="InterPro"/>
</dbReference>
<dbReference type="GO" id="GO:0006382">
    <property type="term" value="P:adenosine to inosine editing"/>
    <property type="evidence" value="ECO:0007669"/>
    <property type="project" value="TreeGrafter"/>
</dbReference>
<dbReference type="PANTHER" id="PTHR10910">
    <property type="entry name" value="EUKARYOTE SPECIFIC DSRNA BINDING PROTEIN"/>
    <property type="match status" value="1"/>
</dbReference>
<protein>
    <submittedName>
        <fullName evidence="5">Uncharacterized protein</fullName>
    </submittedName>
</protein>
<comment type="caution">
    <text evidence="5">The sequence shown here is derived from an EMBL/GenBank/DDBJ whole genome shotgun (WGS) entry which is preliminary data.</text>
</comment>
<feature type="region of interest" description="Disordered" evidence="2">
    <location>
        <begin position="1"/>
        <end position="21"/>
    </location>
</feature>
<dbReference type="EMBL" id="CAJHNH020006735">
    <property type="protein sequence ID" value="CAG5134050.1"/>
    <property type="molecule type" value="Genomic_DNA"/>
</dbReference>
<dbReference type="PROSITE" id="PS50141">
    <property type="entry name" value="A_DEAMIN_EDITASE"/>
    <property type="match status" value="1"/>
</dbReference>
<name>A0A8S4A147_9EUPU</name>
<evidence type="ECO:0000313" key="6">
    <source>
        <dbReference type="Proteomes" id="UP000678393"/>
    </source>
</evidence>